<dbReference type="PANTHER" id="PTHR43649">
    <property type="entry name" value="ARABINOSE-BINDING PROTEIN-RELATED"/>
    <property type="match status" value="1"/>
</dbReference>
<evidence type="ECO:0000313" key="4">
    <source>
        <dbReference type="Proteomes" id="UP000266482"/>
    </source>
</evidence>
<feature type="region of interest" description="Disordered" evidence="1">
    <location>
        <begin position="28"/>
        <end position="50"/>
    </location>
</feature>
<comment type="caution">
    <text evidence="3">The sequence shown here is derived from an EMBL/GenBank/DDBJ whole genome shotgun (WGS) entry which is preliminary data.</text>
</comment>
<dbReference type="PANTHER" id="PTHR43649:SF14">
    <property type="entry name" value="BLR3389 PROTEIN"/>
    <property type="match status" value="1"/>
</dbReference>
<protein>
    <submittedName>
        <fullName evidence="3">Extracellular solute-binding protein</fullName>
    </submittedName>
</protein>
<reference evidence="3 4" key="1">
    <citation type="submission" date="2018-09" db="EMBL/GenBank/DDBJ databases">
        <title>Paenibacillus aracenensis nov. sp. isolated from a cave in southern Spain.</title>
        <authorList>
            <person name="Jurado V."/>
            <person name="Gutierrez-Patricio S."/>
            <person name="Gonzalez-Pimentel J.L."/>
            <person name="Miller A.Z."/>
            <person name="Laiz L."/>
            <person name="Saiz-Jimenez C."/>
        </authorList>
    </citation>
    <scope>NUCLEOTIDE SEQUENCE [LARGE SCALE GENOMIC DNA]</scope>
    <source>
        <strain evidence="3 4">DSM 22867</strain>
    </source>
</reference>
<proteinExistence type="predicted"/>
<dbReference type="OrthoDB" id="9798191at2"/>
<feature type="chain" id="PRO_5039669751" evidence="2">
    <location>
        <begin position="21"/>
        <end position="450"/>
    </location>
</feature>
<dbReference type="AlphaFoldDB" id="A0A3A1VL04"/>
<organism evidence="3 4">
    <name type="scientific">Paenibacillus nanensis</name>
    <dbReference type="NCBI Taxonomy" id="393251"/>
    <lineage>
        <taxon>Bacteria</taxon>
        <taxon>Bacillati</taxon>
        <taxon>Bacillota</taxon>
        <taxon>Bacilli</taxon>
        <taxon>Bacillales</taxon>
        <taxon>Paenibacillaceae</taxon>
        <taxon>Paenibacillus</taxon>
    </lineage>
</organism>
<dbReference type="Pfam" id="PF01547">
    <property type="entry name" value="SBP_bac_1"/>
    <property type="match status" value="1"/>
</dbReference>
<evidence type="ECO:0000313" key="3">
    <source>
        <dbReference type="EMBL" id="RIX60442.1"/>
    </source>
</evidence>
<accession>A0A3A1VL04</accession>
<sequence>MSKKRALGLVLATALTFTLAACGGNNANNNTGGSSAPAATDSASEKPAEGKKVTLTLQTIQTDKSTPQYQVEEEIVNNYMKEFPNVKIEWDRLDTEQQKVKLKTQAASGEVADITMVNPGAQLQPFADGKVLAPLNDMLEDEELKGTFLEGVLDYYSFDGTLYALPYNMNLAGIFYNKELFEKAGVEVPTTFEDLIATFPKFKEAGIAPMMLGGKDKWPLSFMFTNILQRVNGGPKFLDEVNAGNKKFTDPVFVEALQKTKELIDAGAYQEGAATFDNTTASQQFRDGKAAMYFMGTWEISAIEASEVVGGKVGFMPFPTVAGKGNAKDYVVAPGTAYALGANSDNLEEAKKFLKYLLINYPKVAFEKKAAVGLAQKVDGDFKAAGYSDLAIDALSRFNEVQGGDMNFDNVIEPATTQTHLTGLQGLLIKDVNVEELAAEHQKTWELNKK</sequence>
<keyword evidence="4" id="KW-1185">Reference proteome</keyword>
<evidence type="ECO:0000256" key="1">
    <source>
        <dbReference type="SAM" id="MobiDB-lite"/>
    </source>
</evidence>
<dbReference type="InterPro" id="IPR050490">
    <property type="entry name" value="Bact_solute-bd_prot1"/>
</dbReference>
<evidence type="ECO:0000256" key="2">
    <source>
        <dbReference type="SAM" id="SignalP"/>
    </source>
</evidence>
<keyword evidence="2" id="KW-0732">Signal</keyword>
<feature type="compositionally biased region" description="Low complexity" evidence="1">
    <location>
        <begin position="28"/>
        <end position="39"/>
    </location>
</feature>
<dbReference type="Gene3D" id="3.40.190.10">
    <property type="entry name" value="Periplasmic binding protein-like II"/>
    <property type="match status" value="2"/>
</dbReference>
<dbReference type="RefSeq" id="WP_119597817.1">
    <property type="nucleotide sequence ID" value="NZ_QXQA01000001.1"/>
</dbReference>
<feature type="signal peptide" evidence="2">
    <location>
        <begin position="1"/>
        <end position="20"/>
    </location>
</feature>
<name>A0A3A1VL04_9BACL</name>
<dbReference type="Proteomes" id="UP000266482">
    <property type="component" value="Unassembled WGS sequence"/>
</dbReference>
<dbReference type="EMBL" id="QXQA01000001">
    <property type="protein sequence ID" value="RIX60442.1"/>
    <property type="molecule type" value="Genomic_DNA"/>
</dbReference>
<dbReference type="SUPFAM" id="SSF53850">
    <property type="entry name" value="Periplasmic binding protein-like II"/>
    <property type="match status" value="1"/>
</dbReference>
<dbReference type="InterPro" id="IPR006059">
    <property type="entry name" value="SBP"/>
</dbReference>
<dbReference type="PROSITE" id="PS51257">
    <property type="entry name" value="PROKAR_LIPOPROTEIN"/>
    <property type="match status" value="1"/>
</dbReference>
<gene>
    <name evidence="3" type="ORF">D3P08_02470</name>
</gene>